<feature type="domain" description="Pectinesterase catalytic" evidence="8">
    <location>
        <begin position="169"/>
        <end position="377"/>
    </location>
</feature>
<dbReference type="PANTHER" id="PTHR31321">
    <property type="entry name" value="ACYL-COA THIOESTER HYDROLASE YBHC-RELATED"/>
    <property type="match status" value="1"/>
</dbReference>
<evidence type="ECO:0000256" key="7">
    <source>
        <dbReference type="SAM" id="SignalP"/>
    </source>
</evidence>
<feature type="compositionally biased region" description="Polar residues" evidence="6">
    <location>
        <begin position="548"/>
        <end position="559"/>
    </location>
</feature>
<evidence type="ECO:0000256" key="3">
    <source>
        <dbReference type="ARBA" id="ARBA00013229"/>
    </source>
</evidence>
<evidence type="ECO:0000256" key="6">
    <source>
        <dbReference type="SAM" id="MobiDB-lite"/>
    </source>
</evidence>
<dbReference type="InterPro" id="IPR012334">
    <property type="entry name" value="Pectin_lyas_fold"/>
</dbReference>
<comment type="caution">
    <text evidence="9">The sequence shown here is derived from an EMBL/GenBank/DDBJ whole genome shotgun (WGS) entry which is preliminary data.</text>
</comment>
<dbReference type="Gene3D" id="2.160.20.10">
    <property type="entry name" value="Single-stranded right-handed beta-helix, Pectin lyase-like"/>
    <property type="match status" value="1"/>
</dbReference>
<dbReference type="InterPro" id="IPR000070">
    <property type="entry name" value="Pectinesterase_cat"/>
</dbReference>
<feature type="signal peptide" evidence="7">
    <location>
        <begin position="1"/>
        <end position="22"/>
    </location>
</feature>
<evidence type="ECO:0000313" key="9">
    <source>
        <dbReference type="EMBL" id="TFY50968.1"/>
    </source>
</evidence>
<name>A0A4Y9XMI6_9AGAM</name>
<dbReference type="GO" id="GO:0030599">
    <property type="term" value="F:pectinesterase activity"/>
    <property type="evidence" value="ECO:0007669"/>
    <property type="project" value="UniProtKB-EC"/>
</dbReference>
<evidence type="ECO:0000259" key="8">
    <source>
        <dbReference type="Pfam" id="PF01095"/>
    </source>
</evidence>
<sequence length="572" mass="62719">MQLVASRLALLSALLLPVNVQGLSTRFLPCQLLKAAHEHALKGCPDGTLYVSNNDTQAHFTSVQAAVSSLPDEGNATILIGAGSYHETVNITRRGPLTLLGQLDPRTAFDANGNASTRNVVKIWNNVFVQAGMDDAQSSVLLVAPSFNASLIGAGPTGAPLQPLFGNANFKVYNIDFENRAANFSISQALVTDISYANASFYGCTFASYQDTWYTGRNASTYVVDSIIFGQTDYLFGFGTAWFQKVVLASRGCGGGIAAWKGTNLTDALGNRYGAYIADSRIIRSPDANATTVTEGKCFLGRPWNDLATTVYLRTFMDDSIEPAGWTPFDSSRPVIMNTTFYAEYDSYGPGGNTTSRIPLEHILDSKEAKDFTVEKVFLETPRWIDLECPGSAIQPVSTHHHAYHATPILNYPMIPSAPKEPDTFVTSPFGYVRSCGATQQPYRAGDAQERLSFRASHYSGRLPEMRLPACTSNRWLRAFLNDPSRSAASTKYVRWLPNAESQHKSDDSEETNFRESSATPEHFTYPNTPAKDVKSLDTEEGLEHFKSSATSTHYSATRQGHLKHQGTRLWT</sequence>
<evidence type="ECO:0000256" key="4">
    <source>
        <dbReference type="ARBA" id="ARBA00022801"/>
    </source>
</evidence>
<dbReference type="GO" id="GO:0042545">
    <property type="term" value="P:cell wall modification"/>
    <property type="evidence" value="ECO:0007669"/>
    <property type="project" value="InterPro"/>
</dbReference>
<evidence type="ECO:0000313" key="10">
    <source>
        <dbReference type="Proteomes" id="UP000298327"/>
    </source>
</evidence>
<comment type="pathway">
    <text evidence="1">Glycan metabolism; pectin degradation; 2-dehydro-3-deoxy-D-gluconate from pectin: step 1/5.</text>
</comment>
<feature type="region of interest" description="Disordered" evidence="6">
    <location>
        <begin position="500"/>
        <end position="534"/>
    </location>
</feature>
<dbReference type="UniPathway" id="UPA00545">
    <property type="reaction ID" value="UER00823"/>
</dbReference>
<dbReference type="GO" id="GO:0045490">
    <property type="term" value="P:pectin catabolic process"/>
    <property type="evidence" value="ECO:0007669"/>
    <property type="project" value="UniProtKB-UniPathway"/>
</dbReference>
<dbReference type="Pfam" id="PF01095">
    <property type="entry name" value="Pectinesterase"/>
    <property type="match status" value="1"/>
</dbReference>
<keyword evidence="7" id="KW-0732">Signal</keyword>
<keyword evidence="4" id="KW-0378">Hydrolase</keyword>
<dbReference type="InterPro" id="IPR011050">
    <property type="entry name" value="Pectin_lyase_fold/virulence"/>
</dbReference>
<dbReference type="SUPFAM" id="SSF51126">
    <property type="entry name" value="Pectin lyase-like"/>
    <property type="match status" value="1"/>
</dbReference>
<dbReference type="OrthoDB" id="2019149at2759"/>
<evidence type="ECO:0000256" key="1">
    <source>
        <dbReference type="ARBA" id="ARBA00005184"/>
    </source>
</evidence>
<dbReference type="Proteomes" id="UP000298327">
    <property type="component" value="Unassembled WGS sequence"/>
</dbReference>
<organism evidence="9 10">
    <name type="scientific">Dentipellis fragilis</name>
    <dbReference type="NCBI Taxonomy" id="205917"/>
    <lineage>
        <taxon>Eukaryota</taxon>
        <taxon>Fungi</taxon>
        <taxon>Dikarya</taxon>
        <taxon>Basidiomycota</taxon>
        <taxon>Agaricomycotina</taxon>
        <taxon>Agaricomycetes</taxon>
        <taxon>Russulales</taxon>
        <taxon>Hericiaceae</taxon>
        <taxon>Dentipellis</taxon>
    </lineage>
</organism>
<accession>A0A4Y9XMI6</accession>
<feature type="non-terminal residue" evidence="9">
    <location>
        <position position="572"/>
    </location>
</feature>
<dbReference type="AlphaFoldDB" id="A0A4Y9XMI6"/>
<dbReference type="EMBL" id="SEOQ01001648">
    <property type="protein sequence ID" value="TFY50968.1"/>
    <property type="molecule type" value="Genomic_DNA"/>
</dbReference>
<keyword evidence="5" id="KW-0063">Aspartyl esterase</keyword>
<evidence type="ECO:0000256" key="2">
    <source>
        <dbReference type="ARBA" id="ARBA00008891"/>
    </source>
</evidence>
<protein>
    <recommendedName>
        <fullName evidence="3">pectinesterase</fullName>
        <ecNumber evidence="3">3.1.1.11</ecNumber>
    </recommendedName>
</protein>
<feature type="chain" id="PRO_5021392416" description="pectinesterase" evidence="7">
    <location>
        <begin position="23"/>
        <end position="572"/>
    </location>
</feature>
<reference evidence="9 10" key="1">
    <citation type="submission" date="2019-02" db="EMBL/GenBank/DDBJ databases">
        <title>Genome sequencing of the rare red list fungi Dentipellis fragilis.</title>
        <authorList>
            <person name="Buettner E."/>
            <person name="Kellner H."/>
        </authorList>
    </citation>
    <scope>NUCLEOTIDE SEQUENCE [LARGE SCALE GENOMIC DNA]</scope>
    <source>
        <strain evidence="9 10">DSM 105465</strain>
    </source>
</reference>
<evidence type="ECO:0000256" key="5">
    <source>
        <dbReference type="ARBA" id="ARBA00023085"/>
    </source>
</evidence>
<keyword evidence="10" id="KW-1185">Reference proteome</keyword>
<dbReference type="PANTHER" id="PTHR31321:SF137">
    <property type="entry name" value="PECTIN METHYL ESTERASE (EUROFUNG)"/>
    <property type="match status" value="1"/>
</dbReference>
<gene>
    <name evidence="9" type="ORF">EVG20_g11229</name>
</gene>
<feature type="region of interest" description="Disordered" evidence="6">
    <location>
        <begin position="548"/>
        <end position="572"/>
    </location>
</feature>
<proteinExistence type="inferred from homology"/>
<dbReference type="STRING" id="205917.A0A4Y9XMI6"/>
<dbReference type="EC" id="3.1.1.11" evidence="3"/>
<feature type="compositionally biased region" description="Basic residues" evidence="6">
    <location>
        <begin position="561"/>
        <end position="572"/>
    </location>
</feature>
<comment type="similarity">
    <text evidence="2">Belongs to the pectinesterase family.</text>
</comment>